<accession>A0A8S5RC61</accession>
<organism evidence="1">
    <name type="scientific">virus sp. ctmTa7</name>
    <dbReference type="NCBI Taxonomy" id="2828255"/>
    <lineage>
        <taxon>Viruses</taxon>
    </lineage>
</organism>
<proteinExistence type="predicted"/>
<dbReference type="EMBL" id="BK059091">
    <property type="protein sequence ID" value="DAE28730.1"/>
    <property type="molecule type" value="Genomic_DNA"/>
</dbReference>
<evidence type="ECO:0000313" key="1">
    <source>
        <dbReference type="EMBL" id="DAE28730.1"/>
    </source>
</evidence>
<name>A0A8S5RC61_9VIRU</name>
<sequence>MEKVINGRKIIEIALNPMYTTNDDYKSLENQGFRVRWMEENEGNDKNIFQLIVDENQ</sequence>
<protein>
    <submittedName>
        <fullName evidence="1">Uncharacterized protein</fullName>
    </submittedName>
</protein>
<reference evidence="1" key="1">
    <citation type="journal article" date="2021" name="Proc. Natl. Acad. Sci. U.S.A.">
        <title>A Catalog of Tens of Thousands of Viruses from Human Metagenomes Reveals Hidden Associations with Chronic Diseases.</title>
        <authorList>
            <person name="Tisza M.J."/>
            <person name="Buck C.B."/>
        </authorList>
    </citation>
    <scope>NUCLEOTIDE SEQUENCE</scope>
    <source>
        <strain evidence="1">CtmTa7</strain>
    </source>
</reference>